<dbReference type="EMBL" id="JACHIR010000001">
    <property type="protein sequence ID" value="MBB5895837.1"/>
    <property type="molecule type" value="Genomic_DNA"/>
</dbReference>
<dbReference type="RefSeq" id="WP_184867581.1">
    <property type="nucleotide sequence ID" value="NZ_BAAAWY010000050.1"/>
</dbReference>
<sequence length="387" mass="41554">MLADAHVPALVDRVLARLVERLPSYGSMPVEALTSDVRPMTERALRGFVESLPDKGVPAPELVHQARESAIARGEEGIPMQAILDAYLLGLQESVTHLRPELENAAANDLIDFFGAVLTFQHVVHQAIASGFLEHRESTVGETQAARGALLAALTEGGDATDAAFRAGIKLPDQYVVAALAINPHPDELQEGVDHVMAGRRKVRRIRLELERLGRDDVLTALSPTGGIALLPTAGDGRLHARLTKAAGTTITVAMEPATPAAVPNAVRLAREVLEVATKTRREPGIYRLADVLLEYQLTRPSEATARLAALLDPVDEDLLRTLDAYLDAGLRRNATAAALGVHANTVDNRLRRIGRLTGLDPTRPADLPMLRAAVAVRRMASVTPNA</sequence>
<evidence type="ECO:0000313" key="6">
    <source>
        <dbReference type="Proteomes" id="UP000585638"/>
    </source>
</evidence>
<dbReference type="Pfam" id="PF17853">
    <property type="entry name" value="GGDEF_2"/>
    <property type="match status" value="1"/>
</dbReference>
<protein>
    <recommendedName>
        <fullName evidence="7">PucR-like helix-turn-helix protein</fullName>
    </recommendedName>
</protein>
<organism evidence="5 6">
    <name type="scientific">Kutzneria kofuensis</name>
    <dbReference type="NCBI Taxonomy" id="103725"/>
    <lineage>
        <taxon>Bacteria</taxon>
        <taxon>Bacillati</taxon>
        <taxon>Actinomycetota</taxon>
        <taxon>Actinomycetes</taxon>
        <taxon>Pseudonocardiales</taxon>
        <taxon>Pseudonocardiaceae</taxon>
        <taxon>Kutzneria</taxon>
    </lineage>
</organism>
<feature type="domain" description="RsbT co-antagonist protein RsbRD N-terminal" evidence="3">
    <location>
        <begin position="8"/>
        <end position="147"/>
    </location>
</feature>
<dbReference type="InterPro" id="IPR025751">
    <property type="entry name" value="RsbRD_N_dom"/>
</dbReference>
<dbReference type="InterPro" id="IPR051448">
    <property type="entry name" value="CdaR-like_regulators"/>
</dbReference>
<proteinExistence type="inferred from homology"/>
<dbReference type="PANTHER" id="PTHR33744:SF7">
    <property type="entry name" value="PUCR FAMILY TRANSCRIPTIONAL REGULATOR"/>
    <property type="match status" value="1"/>
</dbReference>
<evidence type="ECO:0008006" key="7">
    <source>
        <dbReference type="Google" id="ProtNLM"/>
    </source>
</evidence>
<dbReference type="InterPro" id="IPR041522">
    <property type="entry name" value="CdaR_GGDEF"/>
</dbReference>
<gene>
    <name evidence="5" type="ORF">BJ998_007033</name>
</gene>
<evidence type="ECO:0000259" key="3">
    <source>
        <dbReference type="Pfam" id="PF14361"/>
    </source>
</evidence>
<dbReference type="InterPro" id="IPR025736">
    <property type="entry name" value="PucR_C-HTH_dom"/>
</dbReference>
<dbReference type="Pfam" id="PF14361">
    <property type="entry name" value="RsbRD_N"/>
    <property type="match status" value="1"/>
</dbReference>
<evidence type="ECO:0000259" key="4">
    <source>
        <dbReference type="Pfam" id="PF17853"/>
    </source>
</evidence>
<keyword evidence="6" id="KW-1185">Reference proteome</keyword>
<name>A0A7W9NJP0_9PSEU</name>
<dbReference type="Pfam" id="PF13556">
    <property type="entry name" value="HTH_30"/>
    <property type="match status" value="1"/>
</dbReference>
<feature type="domain" description="CdaR GGDEF-like" evidence="4">
    <location>
        <begin position="159"/>
        <end position="276"/>
    </location>
</feature>
<comment type="caution">
    <text evidence="5">The sequence shown here is derived from an EMBL/GenBank/DDBJ whole genome shotgun (WGS) entry which is preliminary data.</text>
</comment>
<evidence type="ECO:0000259" key="2">
    <source>
        <dbReference type="Pfam" id="PF13556"/>
    </source>
</evidence>
<dbReference type="InterPro" id="IPR042070">
    <property type="entry name" value="PucR_C-HTH_sf"/>
</dbReference>
<accession>A0A7W9NJP0</accession>
<reference evidence="5 6" key="1">
    <citation type="submission" date="2020-08" db="EMBL/GenBank/DDBJ databases">
        <title>Sequencing the genomes of 1000 actinobacteria strains.</title>
        <authorList>
            <person name="Klenk H.-P."/>
        </authorList>
    </citation>
    <scope>NUCLEOTIDE SEQUENCE [LARGE SCALE GENOMIC DNA]</scope>
    <source>
        <strain evidence="5 6">DSM 43851</strain>
    </source>
</reference>
<dbReference type="PANTHER" id="PTHR33744">
    <property type="entry name" value="CARBOHYDRATE DIACID REGULATOR"/>
    <property type="match status" value="1"/>
</dbReference>
<dbReference type="Proteomes" id="UP000585638">
    <property type="component" value="Unassembled WGS sequence"/>
</dbReference>
<feature type="domain" description="PucR C-terminal helix-turn-helix" evidence="2">
    <location>
        <begin position="319"/>
        <end position="376"/>
    </location>
</feature>
<evidence type="ECO:0000256" key="1">
    <source>
        <dbReference type="ARBA" id="ARBA00006754"/>
    </source>
</evidence>
<dbReference type="Gene3D" id="1.10.10.2840">
    <property type="entry name" value="PucR C-terminal helix-turn-helix domain"/>
    <property type="match status" value="1"/>
</dbReference>
<dbReference type="AlphaFoldDB" id="A0A7W9NJP0"/>
<comment type="similarity">
    <text evidence="1">Belongs to the CdaR family.</text>
</comment>
<evidence type="ECO:0000313" key="5">
    <source>
        <dbReference type="EMBL" id="MBB5895837.1"/>
    </source>
</evidence>